<comment type="caution">
    <text evidence="2">The sequence shown here is derived from an EMBL/GenBank/DDBJ whole genome shotgun (WGS) entry which is preliminary data.</text>
</comment>
<keyword evidence="3" id="KW-1185">Reference proteome</keyword>
<evidence type="ECO:0000256" key="1">
    <source>
        <dbReference type="SAM" id="MobiDB-lite"/>
    </source>
</evidence>
<evidence type="ECO:0000313" key="3">
    <source>
        <dbReference type="Proteomes" id="UP000005697"/>
    </source>
</evidence>
<evidence type="ECO:0000313" key="2">
    <source>
        <dbReference type="EMBL" id="EGC19079.1"/>
    </source>
</evidence>
<accession>F0F9R3</accession>
<gene>
    <name evidence="2" type="ORF">HMPREF9141_2330</name>
</gene>
<proteinExistence type="predicted"/>
<protein>
    <submittedName>
        <fullName evidence="2">Uncharacterized protein</fullName>
    </submittedName>
</protein>
<dbReference type="STRING" id="888743.HMPREF9141_2330"/>
<name>F0F9R3_9BACT</name>
<sequence length="107" mass="11918">MRHPPEGGAIAGQCAGHRPQTAPPRTGKDPSGTQKRVPEGSFFMVLPLNAQMGNGIKAHALAGWDYPRSDGLTKEDRLQDKMQKRQIDTMSVHQHVFPSFTDIQWRL</sequence>
<dbReference type="AlphaFoldDB" id="F0F9R3"/>
<dbReference type="HOGENOM" id="CLU_2207666_0_0_10"/>
<reference evidence="2 3" key="1">
    <citation type="submission" date="2011-01" db="EMBL/GenBank/DDBJ databases">
        <authorList>
            <person name="Muzny D."/>
            <person name="Qin X."/>
            <person name="Deng J."/>
            <person name="Jiang H."/>
            <person name="Liu Y."/>
            <person name="Qu J."/>
            <person name="Song X.-Z."/>
            <person name="Zhang L."/>
            <person name="Thornton R."/>
            <person name="Coyle M."/>
            <person name="Francisco L."/>
            <person name="Jackson L."/>
            <person name="Javaid M."/>
            <person name="Korchina V."/>
            <person name="Kovar C."/>
            <person name="Mata R."/>
            <person name="Mathew T."/>
            <person name="Ngo R."/>
            <person name="Nguyen L."/>
            <person name="Nguyen N."/>
            <person name="Okwuonu G."/>
            <person name="Ongeri F."/>
            <person name="Pham C."/>
            <person name="Simmons D."/>
            <person name="Wilczek-Boney K."/>
            <person name="Hale W."/>
            <person name="Jakkamsetti A."/>
            <person name="Pham P."/>
            <person name="Ruth R."/>
            <person name="San Lucas F."/>
            <person name="Warren J."/>
            <person name="Zhang J."/>
            <person name="Zhao Z."/>
            <person name="Zhou C."/>
            <person name="Zhu D."/>
            <person name="Lee S."/>
            <person name="Bess C."/>
            <person name="Blankenburg K."/>
            <person name="Forbes L."/>
            <person name="Fu Q."/>
            <person name="Gubbala S."/>
            <person name="Hirani K."/>
            <person name="Jayaseelan J.C."/>
            <person name="Lara F."/>
            <person name="Munidasa M."/>
            <person name="Palculict T."/>
            <person name="Patil S."/>
            <person name="Pu L.-L."/>
            <person name="Saada N."/>
            <person name="Tang L."/>
            <person name="Weissenberger G."/>
            <person name="Zhu Y."/>
            <person name="Hemphill L."/>
            <person name="Shang Y."/>
            <person name="Youmans B."/>
            <person name="Ayvaz T."/>
            <person name="Ross M."/>
            <person name="Santibanez J."/>
            <person name="Aqrawi P."/>
            <person name="Gross S."/>
            <person name="Joshi V."/>
            <person name="Fowler G."/>
            <person name="Nazareth L."/>
            <person name="Reid J."/>
            <person name="Worley K."/>
            <person name="Petrosino J."/>
            <person name="Highlander S."/>
            <person name="Gibbs R."/>
        </authorList>
    </citation>
    <scope>NUCLEOTIDE SEQUENCE [LARGE SCALE GENOMIC DNA]</scope>
    <source>
        <strain evidence="2 3">DSM 16608</strain>
    </source>
</reference>
<dbReference type="EMBL" id="AEWX01000034">
    <property type="protein sequence ID" value="EGC19079.1"/>
    <property type="molecule type" value="Genomic_DNA"/>
</dbReference>
<feature type="region of interest" description="Disordered" evidence="1">
    <location>
        <begin position="1"/>
        <end position="38"/>
    </location>
</feature>
<organism evidence="2 3">
    <name type="scientific">Prevotella multiformis DSM 16608</name>
    <dbReference type="NCBI Taxonomy" id="888743"/>
    <lineage>
        <taxon>Bacteria</taxon>
        <taxon>Pseudomonadati</taxon>
        <taxon>Bacteroidota</taxon>
        <taxon>Bacteroidia</taxon>
        <taxon>Bacteroidales</taxon>
        <taxon>Prevotellaceae</taxon>
        <taxon>Prevotella</taxon>
    </lineage>
</organism>
<dbReference type="Proteomes" id="UP000005697">
    <property type="component" value="Unassembled WGS sequence"/>
</dbReference>